<keyword evidence="3 5" id="KW-0378">Hydrolase</keyword>
<dbReference type="GO" id="GO:0006935">
    <property type="term" value="P:chemotaxis"/>
    <property type="evidence" value="ECO:0007669"/>
    <property type="project" value="UniProtKB-UniRule"/>
</dbReference>
<comment type="catalytic activity">
    <reaction evidence="4 5">
        <text>[protein]-L-glutamate 5-O-methyl ester + H2O = L-glutamyl-[protein] + methanol + H(+)</text>
        <dbReference type="Rhea" id="RHEA:23236"/>
        <dbReference type="Rhea" id="RHEA-COMP:10208"/>
        <dbReference type="Rhea" id="RHEA-COMP:10311"/>
        <dbReference type="ChEBI" id="CHEBI:15377"/>
        <dbReference type="ChEBI" id="CHEBI:15378"/>
        <dbReference type="ChEBI" id="CHEBI:17790"/>
        <dbReference type="ChEBI" id="CHEBI:29973"/>
        <dbReference type="ChEBI" id="CHEBI:82795"/>
        <dbReference type="EC" id="3.1.1.61"/>
    </reaction>
</comment>
<dbReference type="InterPro" id="IPR008248">
    <property type="entry name" value="CheB-like"/>
</dbReference>
<evidence type="ECO:0000259" key="8">
    <source>
        <dbReference type="PROSITE" id="PS50110"/>
    </source>
</evidence>
<dbReference type="InterPro" id="IPR001789">
    <property type="entry name" value="Sig_transdc_resp-reg_receiver"/>
</dbReference>
<feature type="modified residue" description="4-aspartylphosphate" evidence="5 7">
    <location>
        <position position="66"/>
    </location>
</feature>
<dbReference type="GO" id="GO:0050568">
    <property type="term" value="F:protein-glutamine glutaminase activity"/>
    <property type="evidence" value="ECO:0007669"/>
    <property type="project" value="UniProtKB-UniRule"/>
</dbReference>
<dbReference type="CDD" id="cd16432">
    <property type="entry name" value="CheB_Rec"/>
    <property type="match status" value="1"/>
</dbReference>
<feature type="domain" description="Response regulatory" evidence="8">
    <location>
        <begin position="15"/>
        <end position="130"/>
    </location>
</feature>
<name>A0AA37VBI4_9BACT</name>
<evidence type="ECO:0000259" key="9">
    <source>
        <dbReference type="PROSITE" id="PS50122"/>
    </source>
</evidence>
<accession>A0AA37VBI4</accession>
<feature type="active site" evidence="5 6">
    <location>
        <position position="177"/>
    </location>
</feature>
<comment type="similarity">
    <text evidence="5">Belongs to the CheB family.</text>
</comment>
<gene>
    <name evidence="5" type="primary">cheB</name>
    <name evidence="10" type="ORF">rosag_29860</name>
</gene>
<feature type="domain" description="CheB-type methylesterase" evidence="9">
    <location>
        <begin position="165"/>
        <end position="359"/>
    </location>
</feature>
<dbReference type="EMBL" id="BRXS01000004">
    <property type="protein sequence ID" value="GLC26473.1"/>
    <property type="molecule type" value="Genomic_DNA"/>
</dbReference>
<keyword evidence="2 5" id="KW-0145">Chemotaxis</keyword>
<dbReference type="PROSITE" id="PS50122">
    <property type="entry name" value="CHEB"/>
    <property type="match status" value="1"/>
</dbReference>
<dbReference type="SMART" id="SM00448">
    <property type="entry name" value="REC"/>
    <property type="match status" value="1"/>
</dbReference>
<evidence type="ECO:0000313" key="10">
    <source>
        <dbReference type="EMBL" id="GLC26473.1"/>
    </source>
</evidence>
<dbReference type="GO" id="GO:0005737">
    <property type="term" value="C:cytoplasm"/>
    <property type="evidence" value="ECO:0007669"/>
    <property type="project" value="UniProtKB-SubCell"/>
</dbReference>
<proteinExistence type="inferred from homology"/>
<protein>
    <recommendedName>
        <fullName evidence="5">Protein-glutamate methylesterase/protein-glutamine glutaminase</fullName>
        <ecNumber evidence="5">3.1.1.61</ecNumber>
        <ecNumber evidence="5">3.5.1.44</ecNumber>
    </recommendedName>
</protein>
<organism evidence="10 11">
    <name type="scientific">Roseisolibacter agri</name>
    <dbReference type="NCBI Taxonomy" id="2014610"/>
    <lineage>
        <taxon>Bacteria</taxon>
        <taxon>Pseudomonadati</taxon>
        <taxon>Gemmatimonadota</taxon>
        <taxon>Gemmatimonadia</taxon>
        <taxon>Gemmatimonadales</taxon>
        <taxon>Gemmatimonadaceae</taxon>
        <taxon>Roseisolibacter</taxon>
    </lineage>
</organism>
<dbReference type="NCBIfam" id="NF001965">
    <property type="entry name" value="PRK00742.1"/>
    <property type="match status" value="1"/>
</dbReference>
<evidence type="ECO:0000256" key="7">
    <source>
        <dbReference type="PROSITE-ProRule" id="PRU00169"/>
    </source>
</evidence>
<dbReference type="PIRSF" id="PIRSF000876">
    <property type="entry name" value="RR_chemtxs_CheB"/>
    <property type="match status" value="1"/>
</dbReference>
<dbReference type="GO" id="GO:0000156">
    <property type="term" value="F:phosphorelay response regulator activity"/>
    <property type="evidence" value="ECO:0007669"/>
    <property type="project" value="InterPro"/>
</dbReference>
<dbReference type="CDD" id="cd17541">
    <property type="entry name" value="REC_CheB-like"/>
    <property type="match status" value="1"/>
</dbReference>
<comment type="function">
    <text evidence="5">Involved in chemotaxis. Part of a chemotaxis signal transduction system that modulates chemotaxis in response to various stimuli. Catalyzes the demethylation of specific methylglutamate residues introduced into the chemoreceptors (methyl-accepting chemotaxis proteins or MCP) by CheR. Also mediates the irreversible deamidation of specific glutamine residues to glutamic acid.</text>
</comment>
<dbReference type="Proteomes" id="UP001161325">
    <property type="component" value="Unassembled WGS sequence"/>
</dbReference>
<keyword evidence="11" id="KW-1185">Reference proteome</keyword>
<dbReference type="AlphaFoldDB" id="A0AA37VBI4"/>
<evidence type="ECO:0000256" key="3">
    <source>
        <dbReference type="ARBA" id="ARBA00022801"/>
    </source>
</evidence>
<evidence type="ECO:0000256" key="1">
    <source>
        <dbReference type="ARBA" id="ARBA00022490"/>
    </source>
</evidence>
<sequence>MSALRSPKAAPAPRTVLVVDDSAFMRRVVAEMVGECEGFRVVGTARDGEEALRLVHALRPDVVTLDVAMPGLDGLQVLGYVMSETPRPVVVLSGLGEDGLALRALELGAVDFVPKPSGPISLDVVAVRDRLHDALRAAAVADVSRLDVVARAAQERAPSPAPAAAAPAERAVVVAASTGGPNALTQLLPRLPRTLGAAVLVAQHMPAGFTESLARRLAARSALPVLEAEHDAPVLAEHVYVAPGGRHLRVLRDAAGVVRLSLDDGPAVWGVRPSADLLFASAASTFGGATLGVVLTGMGRDGADGLLAVRRAGGRAIVQARETAVVPGMPDSALARAGADVVAPLDALAAAVVAQLGELA</sequence>
<dbReference type="HAMAP" id="MF_00099">
    <property type="entry name" value="CheB_chemtxs"/>
    <property type="match status" value="1"/>
</dbReference>
<feature type="active site" evidence="5 6">
    <location>
        <position position="204"/>
    </location>
</feature>
<dbReference type="SUPFAM" id="SSF52172">
    <property type="entry name" value="CheY-like"/>
    <property type="match status" value="1"/>
</dbReference>
<evidence type="ECO:0000256" key="4">
    <source>
        <dbReference type="ARBA" id="ARBA00048267"/>
    </source>
</evidence>
<comment type="catalytic activity">
    <reaction evidence="5">
        <text>L-glutaminyl-[protein] + H2O = L-glutamyl-[protein] + NH4(+)</text>
        <dbReference type="Rhea" id="RHEA:16441"/>
        <dbReference type="Rhea" id="RHEA-COMP:10207"/>
        <dbReference type="Rhea" id="RHEA-COMP:10208"/>
        <dbReference type="ChEBI" id="CHEBI:15377"/>
        <dbReference type="ChEBI" id="CHEBI:28938"/>
        <dbReference type="ChEBI" id="CHEBI:29973"/>
        <dbReference type="ChEBI" id="CHEBI:30011"/>
        <dbReference type="EC" id="3.5.1.44"/>
    </reaction>
</comment>
<keyword evidence="5 7" id="KW-0597">Phosphoprotein</keyword>
<feature type="active site" evidence="5 6">
    <location>
        <position position="301"/>
    </location>
</feature>
<dbReference type="PROSITE" id="PS50110">
    <property type="entry name" value="RESPONSE_REGULATORY"/>
    <property type="match status" value="1"/>
</dbReference>
<comment type="PTM">
    <text evidence="5">Phosphorylated by CheA. Phosphorylation of the N-terminal regulatory domain activates the methylesterase activity.</text>
</comment>
<dbReference type="InterPro" id="IPR000673">
    <property type="entry name" value="Sig_transdc_resp-reg_Me-estase"/>
</dbReference>
<dbReference type="Pfam" id="PF01339">
    <property type="entry name" value="CheB_methylest"/>
    <property type="match status" value="1"/>
</dbReference>
<evidence type="ECO:0000313" key="11">
    <source>
        <dbReference type="Proteomes" id="UP001161325"/>
    </source>
</evidence>
<dbReference type="Gene3D" id="3.40.50.2300">
    <property type="match status" value="1"/>
</dbReference>
<dbReference type="GO" id="GO:0008984">
    <property type="term" value="F:protein-glutamate methylesterase activity"/>
    <property type="evidence" value="ECO:0007669"/>
    <property type="project" value="UniProtKB-UniRule"/>
</dbReference>
<keyword evidence="1 5" id="KW-0963">Cytoplasm</keyword>
<dbReference type="RefSeq" id="WP_284350923.1">
    <property type="nucleotide sequence ID" value="NZ_BRXS01000004.1"/>
</dbReference>
<dbReference type="Gene3D" id="3.40.50.180">
    <property type="entry name" value="Methylesterase CheB, C-terminal domain"/>
    <property type="match status" value="1"/>
</dbReference>
<dbReference type="EC" id="3.1.1.61" evidence="5"/>
<dbReference type="InterPro" id="IPR035909">
    <property type="entry name" value="CheB_C"/>
</dbReference>
<evidence type="ECO:0000256" key="5">
    <source>
        <dbReference type="HAMAP-Rule" id="MF_00099"/>
    </source>
</evidence>
<dbReference type="Pfam" id="PF00072">
    <property type="entry name" value="Response_reg"/>
    <property type="match status" value="1"/>
</dbReference>
<comment type="caution">
    <text evidence="10">The sequence shown here is derived from an EMBL/GenBank/DDBJ whole genome shotgun (WGS) entry which is preliminary data.</text>
</comment>
<comment type="subcellular location">
    <subcellularLocation>
        <location evidence="5">Cytoplasm</location>
    </subcellularLocation>
</comment>
<dbReference type="EC" id="3.5.1.44" evidence="5"/>
<comment type="domain">
    <text evidence="5">Contains a C-terminal catalytic domain, and an N-terminal region which modulates catalytic activity.</text>
</comment>
<dbReference type="SUPFAM" id="SSF52738">
    <property type="entry name" value="Methylesterase CheB, C-terminal domain"/>
    <property type="match status" value="1"/>
</dbReference>
<dbReference type="PANTHER" id="PTHR42872">
    <property type="entry name" value="PROTEIN-GLUTAMATE METHYLESTERASE/PROTEIN-GLUTAMINE GLUTAMINASE"/>
    <property type="match status" value="1"/>
</dbReference>
<evidence type="ECO:0000256" key="2">
    <source>
        <dbReference type="ARBA" id="ARBA00022500"/>
    </source>
</evidence>
<reference evidence="10" key="1">
    <citation type="submission" date="2022-08" db="EMBL/GenBank/DDBJ databases">
        <title>Draft genome sequencing of Roseisolibacter agri AW1220.</title>
        <authorList>
            <person name="Tobiishi Y."/>
            <person name="Tonouchi A."/>
        </authorList>
    </citation>
    <scope>NUCLEOTIDE SEQUENCE</scope>
    <source>
        <strain evidence="10">AW1220</strain>
    </source>
</reference>
<dbReference type="InterPro" id="IPR011006">
    <property type="entry name" value="CheY-like_superfamily"/>
</dbReference>
<evidence type="ECO:0000256" key="6">
    <source>
        <dbReference type="PROSITE-ProRule" id="PRU00050"/>
    </source>
</evidence>
<dbReference type="PANTHER" id="PTHR42872:SF6">
    <property type="entry name" value="PROTEIN-GLUTAMATE METHYLESTERASE_PROTEIN-GLUTAMINE GLUTAMINASE"/>
    <property type="match status" value="1"/>
</dbReference>